<dbReference type="NCBIfam" id="TIGR01123">
    <property type="entry name" value="ilvE_II"/>
    <property type="match status" value="1"/>
</dbReference>
<dbReference type="CDD" id="cd01557">
    <property type="entry name" value="BCAT_beta_family"/>
    <property type="match status" value="1"/>
</dbReference>
<evidence type="ECO:0000256" key="3">
    <source>
        <dbReference type="ARBA" id="ARBA00022576"/>
    </source>
</evidence>
<dbReference type="SUPFAM" id="SSF56752">
    <property type="entry name" value="D-aminoacid aminotransferase-like PLP-dependent enzymes"/>
    <property type="match status" value="1"/>
</dbReference>
<dbReference type="FunFam" id="3.20.10.10:FF:000004">
    <property type="entry name" value="Branched-chain-amino-acid aminotransferase"/>
    <property type="match status" value="1"/>
</dbReference>
<evidence type="ECO:0000256" key="6">
    <source>
        <dbReference type="ARBA" id="ARBA00022898"/>
    </source>
</evidence>
<evidence type="ECO:0000256" key="4">
    <source>
        <dbReference type="ARBA" id="ARBA00022605"/>
    </source>
</evidence>
<dbReference type="PIRSF" id="PIRSF006468">
    <property type="entry name" value="BCAT1"/>
    <property type="match status" value="1"/>
</dbReference>
<proteinExistence type="inferred from homology"/>
<accession>A0A7G2CNY7</accession>
<reference evidence="9 10" key="1">
    <citation type="submission" date="2020-08" db="EMBL/GenBank/DDBJ databases">
        <authorList>
            <person name="Newling K."/>
            <person name="Davey J."/>
            <person name="Forrester S."/>
        </authorList>
    </citation>
    <scope>NUCLEOTIDE SEQUENCE [LARGE SCALE GENOMIC DNA]</scope>
    <source>
        <strain evidence="10">Crithidia deanei Carvalho (ATCC PRA-265)</strain>
    </source>
</reference>
<name>A0A7G2CNY7_9TRYP</name>
<evidence type="ECO:0000313" key="10">
    <source>
        <dbReference type="Proteomes" id="UP000515908"/>
    </source>
</evidence>
<evidence type="ECO:0000313" key="9">
    <source>
        <dbReference type="EMBL" id="CAD2221500.1"/>
    </source>
</evidence>
<dbReference type="Gene3D" id="3.20.10.10">
    <property type="entry name" value="D-amino Acid Aminotransferase, subunit A, domain 2"/>
    <property type="match status" value="1"/>
</dbReference>
<dbReference type="InterPro" id="IPR005786">
    <property type="entry name" value="B_amino_transII"/>
</dbReference>
<dbReference type="NCBIfam" id="NF009897">
    <property type="entry name" value="PRK13357.1"/>
    <property type="match status" value="1"/>
</dbReference>
<protein>
    <submittedName>
        <fullName evidence="9">Amino-transferase class IV, putative</fullName>
    </submittedName>
</protein>
<evidence type="ECO:0000256" key="1">
    <source>
        <dbReference type="ARBA" id="ARBA00001933"/>
    </source>
</evidence>
<evidence type="ECO:0000256" key="8">
    <source>
        <dbReference type="PIRSR" id="PIRSR006468-1"/>
    </source>
</evidence>
<keyword evidence="7" id="KW-0100">Branched-chain amino acid biosynthesis</keyword>
<comment type="cofactor">
    <cofactor evidence="1">
        <name>pyridoxal 5'-phosphate</name>
        <dbReference type="ChEBI" id="CHEBI:597326"/>
    </cofactor>
</comment>
<dbReference type="GO" id="GO:0004084">
    <property type="term" value="F:branched-chain-amino-acid transaminase activity"/>
    <property type="evidence" value="ECO:0007669"/>
    <property type="project" value="InterPro"/>
</dbReference>
<dbReference type="InterPro" id="IPR036038">
    <property type="entry name" value="Aminotransferase-like"/>
</dbReference>
<dbReference type="AlphaFoldDB" id="A0A7G2CNY7"/>
<dbReference type="VEuPathDB" id="TriTrypDB:ADEAN_000903200"/>
<evidence type="ECO:0000256" key="2">
    <source>
        <dbReference type="ARBA" id="ARBA00009320"/>
    </source>
</evidence>
<dbReference type="PANTHER" id="PTHR11825">
    <property type="entry name" value="SUBGROUP IIII AMINOTRANSFERASE"/>
    <property type="match status" value="1"/>
</dbReference>
<dbReference type="EMBL" id="LR877165">
    <property type="protein sequence ID" value="CAD2221500.1"/>
    <property type="molecule type" value="Genomic_DNA"/>
</dbReference>
<sequence>MSFQFSDLTIQRSDNLPPPETFENPVLFGTVFTPHMLEINYENHQWSKPIIKPRENISLPPQCSVFHYGTSCFEGMKAYADVEDIEKVAKGETLTTQRVRLFRPDKNIARLQNSMARLCFPGFDSEEFLRCLEEYVKVEANYVPKQYGYSLYLRPTAIGVSESLKAAPAPNVKLFVIASPVGPYYTPAAGEEHAGALAVHPVKLLVEENVKRAWPGGTGGCKLGANYAGPMLAQEEAHAKGYDQVLWLGANQEVQEVGAMNFICVWKTKEGKTELVTAPLDGSVLPGVTRDSILQLVREWGEITVRECNYYVSDMIAAIEEGRMVECFGCGTAAIVTPVKLLAYRGVEYAVPAPEDAEHSIARRCLKTILNIQHGVTPKEWSRVLVNTEYK</sequence>
<dbReference type="InterPro" id="IPR033939">
    <property type="entry name" value="BCAT_family"/>
</dbReference>
<dbReference type="InterPro" id="IPR043132">
    <property type="entry name" value="BCAT-like_C"/>
</dbReference>
<keyword evidence="10" id="KW-1185">Reference proteome</keyword>
<evidence type="ECO:0000256" key="5">
    <source>
        <dbReference type="ARBA" id="ARBA00022679"/>
    </source>
</evidence>
<dbReference type="Proteomes" id="UP000515908">
    <property type="component" value="Chromosome 21"/>
</dbReference>
<dbReference type="PANTHER" id="PTHR11825:SF44">
    <property type="entry name" value="BRANCHED-CHAIN-AMINO-ACID AMINOTRANSFERASE"/>
    <property type="match status" value="1"/>
</dbReference>
<keyword evidence="4" id="KW-0028">Amino-acid biosynthesis</keyword>
<feature type="modified residue" description="N6-(pyridoxal phosphate)lysine" evidence="8">
    <location>
        <position position="222"/>
    </location>
</feature>
<evidence type="ECO:0000256" key="7">
    <source>
        <dbReference type="ARBA" id="ARBA00023304"/>
    </source>
</evidence>
<dbReference type="GO" id="GO:0009082">
    <property type="term" value="P:branched-chain amino acid biosynthetic process"/>
    <property type="evidence" value="ECO:0007669"/>
    <property type="project" value="UniProtKB-KW"/>
</dbReference>
<dbReference type="Pfam" id="PF01063">
    <property type="entry name" value="Aminotran_4"/>
    <property type="match status" value="1"/>
</dbReference>
<comment type="similarity">
    <text evidence="2">Belongs to the class-IV pyridoxal-phosphate-dependent aminotransferase family.</text>
</comment>
<keyword evidence="6" id="KW-0663">Pyridoxal phosphate</keyword>
<dbReference type="InterPro" id="IPR043131">
    <property type="entry name" value="BCAT-like_N"/>
</dbReference>
<organism evidence="9 10">
    <name type="scientific">Angomonas deanei</name>
    <dbReference type="NCBI Taxonomy" id="59799"/>
    <lineage>
        <taxon>Eukaryota</taxon>
        <taxon>Discoba</taxon>
        <taxon>Euglenozoa</taxon>
        <taxon>Kinetoplastea</taxon>
        <taxon>Metakinetoplastina</taxon>
        <taxon>Trypanosomatida</taxon>
        <taxon>Trypanosomatidae</taxon>
        <taxon>Strigomonadinae</taxon>
        <taxon>Angomonas</taxon>
    </lineage>
</organism>
<dbReference type="GO" id="GO:0008652">
    <property type="term" value="P:amino acid biosynthetic process"/>
    <property type="evidence" value="ECO:0007669"/>
    <property type="project" value="UniProtKB-KW"/>
</dbReference>
<dbReference type="Gene3D" id="3.30.470.10">
    <property type="match status" value="1"/>
</dbReference>
<keyword evidence="3" id="KW-0032">Aminotransferase</keyword>
<dbReference type="OrthoDB" id="270718at2759"/>
<dbReference type="InterPro" id="IPR001544">
    <property type="entry name" value="Aminotrans_IV"/>
</dbReference>
<gene>
    <name evidence="9" type="ORF">ADEAN_000903200</name>
</gene>
<keyword evidence="5 9" id="KW-0808">Transferase</keyword>